<dbReference type="InterPro" id="IPR013783">
    <property type="entry name" value="Ig-like_fold"/>
</dbReference>
<dbReference type="SUPFAM" id="SSF52317">
    <property type="entry name" value="Class I glutamine amidotransferase-like"/>
    <property type="match status" value="1"/>
</dbReference>
<keyword evidence="1" id="KW-0812">Transmembrane</keyword>
<feature type="domain" description="VWFA" evidence="2">
    <location>
        <begin position="101"/>
        <end position="271"/>
    </location>
</feature>
<dbReference type="PANTHER" id="PTHR37947">
    <property type="entry name" value="BLL2462 PROTEIN"/>
    <property type="match status" value="1"/>
</dbReference>
<dbReference type="CDD" id="cd03143">
    <property type="entry name" value="A4_beta-galactosidase_middle_domain"/>
    <property type="match status" value="1"/>
</dbReference>
<dbReference type="SUPFAM" id="SSF53300">
    <property type="entry name" value="vWA-like"/>
    <property type="match status" value="1"/>
</dbReference>
<dbReference type="SMART" id="SM00327">
    <property type="entry name" value="VWA"/>
    <property type="match status" value="1"/>
</dbReference>
<protein>
    <recommendedName>
        <fullName evidence="2">VWFA domain-containing protein</fullName>
    </recommendedName>
</protein>
<dbReference type="EMBL" id="UOGL01000597">
    <property type="protein sequence ID" value="VAX41899.1"/>
    <property type="molecule type" value="Genomic_DNA"/>
</dbReference>
<sequence>MQRLSRIIEWYLGVPATEPGQGTVWTFNYHPAWSANTPHWVVLLLAVGLVAYVASIYWRDAKASSRKIRGGFIVLRLLLISVAFIFLTGLSLSIDRTGLPTIVLLIDDSASMGLEDHYKKEDEENIRQWSHVADSASKSRLHLVTSLLSASDGKFLKQILSNHQLRIYRFSEIAVPVGDNRSLSKSHLKELLQALKQMKATGTSTRPGPAIQKILNDLRGMPPSAIIVLTDGITTTSDSDKLTTIAKRARSQQVPLFVIGVGSEEPAHDLQLYDMLADEVAFVEDPITFSAQLKTFGYSGKKMTVTLRNANSKTVLKTKTIDISKDGTPLKVEIPYAPPLPGEYDYTLEVTGALNESDKTNNFQTRHVSVRQEKIRVLLADGYPRYEFRFLQHLLERDKTIILHTVLQDADLEYAVEDGTALEHFPIKREDLFRYDVIIMGDINLEYLSAGVLKNLRDFVRESGGGLISIAGMYFNPMTYRETLLEVMLPIELSGVKKPDLDATITESFQPKMTIEGRKGSAIFRFVESEEESKKIWDELPGFYWLLECSQLKPGAVTFVEHPSAKGLQRHLPVICMQRFGAGKVIFHATDELWRWRFRTEDLYYGRYWIQAIRYLSRSKLLGKDRGAELTVGRSLYQRGETIHLRLRFLDERKTPTQKNAVKVVLEGSHHIQRKLTLKPLAEAPNVFEGRIEPLPEGSYHAWVVSPLFQSAPPAVDFRVEAPVQELQTRRLDKQELTETARITHGRYYSIAEAPQLPDRLPIGQPVPLESTAPISLWNRWELLLLFTTLLLTEWLLRKRRRLV</sequence>
<feature type="transmembrane region" description="Helical" evidence="1">
    <location>
        <begin position="39"/>
        <end position="58"/>
    </location>
</feature>
<dbReference type="Gene3D" id="3.40.50.880">
    <property type="match status" value="1"/>
</dbReference>
<keyword evidence="1" id="KW-1133">Transmembrane helix</keyword>
<dbReference type="PROSITE" id="PS50234">
    <property type="entry name" value="VWFA"/>
    <property type="match status" value="1"/>
</dbReference>
<dbReference type="PANTHER" id="PTHR37947:SF1">
    <property type="entry name" value="BLL2462 PROTEIN"/>
    <property type="match status" value="1"/>
</dbReference>
<gene>
    <name evidence="3" type="ORF">MNBD_PLANCTO02-2705</name>
</gene>
<reference evidence="3" key="1">
    <citation type="submission" date="2018-06" db="EMBL/GenBank/DDBJ databases">
        <authorList>
            <person name="Zhirakovskaya E."/>
        </authorList>
    </citation>
    <scope>NUCLEOTIDE SEQUENCE</scope>
</reference>
<feature type="transmembrane region" description="Helical" evidence="1">
    <location>
        <begin position="70"/>
        <end position="92"/>
    </location>
</feature>
<evidence type="ECO:0000259" key="2">
    <source>
        <dbReference type="PROSITE" id="PS50234"/>
    </source>
</evidence>
<accession>A0A3B1DHL4</accession>
<dbReference type="CDD" id="cd00198">
    <property type="entry name" value="vWFA"/>
    <property type="match status" value="1"/>
</dbReference>
<dbReference type="Pfam" id="PF00092">
    <property type="entry name" value="VWA"/>
    <property type="match status" value="1"/>
</dbReference>
<dbReference type="AlphaFoldDB" id="A0A3B1DHL4"/>
<proteinExistence type="predicted"/>
<name>A0A3B1DHL4_9ZZZZ</name>
<dbReference type="Gene3D" id="2.60.40.10">
    <property type="entry name" value="Immunoglobulins"/>
    <property type="match status" value="1"/>
</dbReference>
<organism evidence="3">
    <name type="scientific">hydrothermal vent metagenome</name>
    <dbReference type="NCBI Taxonomy" id="652676"/>
    <lineage>
        <taxon>unclassified sequences</taxon>
        <taxon>metagenomes</taxon>
        <taxon>ecological metagenomes</taxon>
    </lineage>
</organism>
<dbReference type="Gene3D" id="3.40.50.410">
    <property type="entry name" value="von Willebrand factor, type A domain"/>
    <property type="match status" value="1"/>
</dbReference>
<evidence type="ECO:0000313" key="3">
    <source>
        <dbReference type="EMBL" id="VAX41899.1"/>
    </source>
</evidence>
<keyword evidence="1" id="KW-0472">Membrane</keyword>
<dbReference type="InterPro" id="IPR036465">
    <property type="entry name" value="vWFA_dom_sf"/>
</dbReference>
<dbReference type="InterPro" id="IPR029062">
    <property type="entry name" value="Class_I_gatase-like"/>
</dbReference>
<evidence type="ECO:0000256" key="1">
    <source>
        <dbReference type="SAM" id="Phobius"/>
    </source>
</evidence>
<dbReference type="InterPro" id="IPR002035">
    <property type="entry name" value="VWF_A"/>
</dbReference>